<evidence type="ECO:0000256" key="2">
    <source>
        <dbReference type="ARBA" id="ARBA00022553"/>
    </source>
</evidence>
<evidence type="ECO:0000313" key="9">
    <source>
        <dbReference type="Proteomes" id="UP001153714"/>
    </source>
</evidence>
<reference evidence="8" key="1">
    <citation type="submission" date="2021-12" db="EMBL/GenBank/DDBJ databases">
        <authorList>
            <person name="King R."/>
        </authorList>
    </citation>
    <scope>NUCLEOTIDE SEQUENCE</scope>
</reference>
<dbReference type="Gene3D" id="3.40.1110.10">
    <property type="entry name" value="Calcium-transporting ATPase, cytoplasmic domain N"/>
    <property type="match status" value="1"/>
</dbReference>
<dbReference type="GO" id="GO:0019829">
    <property type="term" value="F:ATPase-coupled monoatomic cation transmembrane transporter activity"/>
    <property type="evidence" value="ECO:0007669"/>
    <property type="project" value="TreeGrafter"/>
</dbReference>
<dbReference type="AlphaFoldDB" id="A0A9N9WJX4"/>
<evidence type="ECO:0000256" key="4">
    <source>
        <dbReference type="ARBA" id="ARBA00022741"/>
    </source>
</evidence>
<accession>A0A9N9WJX4</accession>
<proteinExistence type="predicted"/>
<evidence type="ECO:0000313" key="8">
    <source>
        <dbReference type="EMBL" id="CAG9796142.1"/>
    </source>
</evidence>
<protein>
    <submittedName>
        <fullName evidence="8">Uncharacterized protein</fullName>
    </submittedName>
</protein>
<keyword evidence="6" id="KW-0460">Magnesium</keyword>
<dbReference type="Gene3D" id="3.40.50.1000">
    <property type="entry name" value="HAD superfamily/HAD-like"/>
    <property type="match status" value="1"/>
</dbReference>
<dbReference type="GO" id="GO:0006874">
    <property type="term" value="P:intracellular calcium ion homeostasis"/>
    <property type="evidence" value="ECO:0007669"/>
    <property type="project" value="TreeGrafter"/>
</dbReference>
<evidence type="ECO:0000256" key="3">
    <source>
        <dbReference type="ARBA" id="ARBA00022723"/>
    </source>
</evidence>
<dbReference type="InterPro" id="IPR023214">
    <property type="entry name" value="HAD_sf"/>
</dbReference>
<dbReference type="GO" id="GO:0016020">
    <property type="term" value="C:membrane"/>
    <property type="evidence" value="ECO:0007669"/>
    <property type="project" value="UniProtKB-SubCell"/>
</dbReference>
<dbReference type="InterPro" id="IPR006544">
    <property type="entry name" value="P-type_TPase_V"/>
</dbReference>
<dbReference type="InterPro" id="IPR036412">
    <property type="entry name" value="HAD-like_sf"/>
</dbReference>
<organism evidence="8 9">
    <name type="scientific">Diatraea saccharalis</name>
    <name type="common">sugarcane borer</name>
    <dbReference type="NCBI Taxonomy" id="40085"/>
    <lineage>
        <taxon>Eukaryota</taxon>
        <taxon>Metazoa</taxon>
        <taxon>Ecdysozoa</taxon>
        <taxon>Arthropoda</taxon>
        <taxon>Hexapoda</taxon>
        <taxon>Insecta</taxon>
        <taxon>Pterygota</taxon>
        <taxon>Neoptera</taxon>
        <taxon>Endopterygota</taxon>
        <taxon>Lepidoptera</taxon>
        <taxon>Glossata</taxon>
        <taxon>Ditrysia</taxon>
        <taxon>Pyraloidea</taxon>
        <taxon>Crambidae</taxon>
        <taxon>Crambinae</taxon>
        <taxon>Diatraea</taxon>
    </lineage>
</organism>
<dbReference type="PANTHER" id="PTHR45630:SF8">
    <property type="entry name" value="CATION-TRANSPORTING ATPASE"/>
    <property type="match status" value="1"/>
</dbReference>
<keyword evidence="3" id="KW-0479">Metal-binding</keyword>
<dbReference type="GO" id="GO:0046872">
    <property type="term" value="F:metal ion binding"/>
    <property type="evidence" value="ECO:0007669"/>
    <property type="project" value="UniProtKB-KW"/>
</dbReference>
<dbReference type="SUPFAM" id="SSF81660">
    <property type="entry name" value="Metal cation-transporting ATPase, ATP-binding domain N"/>
    <property type="match status" value="1"/>
</dbReference>
<gene>
    <name evidence="8" type="ORF">DIATSA_LOCUS13350</name>
</gene>
<dbReference type="OrthoDB" id="48943at2759"/>
<dbReference type="GO" id="GO:0140358">
    <property type="term" value="F:P-type transmembrane transporter activity"/>
    <property type="evidence" value="ECO:0007669"/>
    <property type="project" value="InterPro"/>
</dbReference>
<dbReference type="GO" id="GO:0005524">
    <property type="term" value="F:ATP binding"/>
    <property type="evidence" value="ECO:0007669"/>
    <property type="project" value="UniProtKB-KW"/>
</dbReference>
<evidence type="ECO:0000256" key="5">
    <source>
        <dbReference type="ARBA" id="ARBA00022840"/>
    </source>
</evidence>
<keyword evidence="5" id="KW-0067">ATP-binding</keyword>
<dbReference type="GO" id="GO:0015203">
    <property type="term" value="F:polyamine transmembrane transporter activity"/>
    <property type="evidence" value="ECO:0007669"/>
    <property type="project" value="TreeGrafter"/>
</dbReference>
<dbReference type="Proteomes" id="UP001153714">
    <property type="component" value="Chromosome 8"/>
</dbReference>
<dbReference type="PANTHER" id="PTHR45630">
    <property type="entry name" value="CATION-TRANSPORTING ATPASE-RELATED"/>
    <property type="match status" value="1"/>
</dbReference>
<name>A0A9N9WJX4_9NEOP</name>
<evidence type="ECO:0000256" key="6">
    <source>
        <dbReference type="ARBA" id="ARBA00022842"/>
    </source>
</evidence>
<dbReference type="InterPro" id="IPR023299">
    <property type="entry name" value="ATPase_P-typ_cyto_dom_N"/>
</dbReference>
<keyword evidence="9" id="KW-1185">Reference proteome</keyword>
<sequence>MFESTGWTLEESEAPDHSNYEVITPTIVKPKKSANINVDDIHMPLEVGIAQQYQFVSSLQRASVVVHMRGEDVLRVYTKGAPEMLRTLCKPNTVPENLNEVLNSYAEKGYRVIALATRIMETSYKDLMKMTRDEVERDLEFIGLVIMENRLKPATTGIIRELKEANIHVAMITGDNIHTAVSVAKECGILVSGERVVHMTVDHNHNIPVIYCESTVQGVSKKSIFKMYL</sequence>
<keyword evidence="2" id="KW-0597">Phosphoprotein</keyword>
<evidence type="ECO:0000256" key="7">
    <source>
        <dbReference type="ARBA" id="ARBA00022967"/>
    </source>
</evidence>
<dbReference type="SUPFAM" id="SSF56784">
    <property type="entry name" value="HAD-like"/>
    <property type="match status" value="1"/>
</dbReference>
<keyword evidence="4" id="KW-0547">Nucleotide-binding</keyword>
<evidence type="ECO:0000256" key="1">
    <source>
        <dbReference type="ARBA" id="ARBA00004141"/>
    </source>
</evidence>
<reference evidence="8" key="2">
    <citation type="submission" date="2022-10" db="EMBL/GenBank/DDBJ databases">
        <authorList>
            <consortium name="ENA_rothamsted_submissions"/>
            <consortium name="culmorum"/>
            <person name="King R."/>
        </authorList>
    </citation>
    <scope>NUCLEOTIDE SEQUENCE</scope>
</reference>
<keyword evidence="7" id="KW-1278">Translocase</keyword>
<dbReference type="EMBL" id="OU893339">
    <property type="protein sequence ID" value="CAG9796142.1"/>
    <property type="molecule type" value="Genomic_DNA"/>
</dbReference>
<dbReference type="Pfam" id="PF13246">
    <property type="entry name" value="Cation_ATPase"/>
    <property type="match status" value="1"/>
</dbReference>
<comment type="subcellular location">
    <subcellularLocation>
        <location evidence="1">Membrane</location>
        <topology evidence="1">Multi-pass membrane protein</topology>
    </subcellularLocation>
</comment>